<accession>A0A250KWT0</accession>
<dbReference type="KEGG" id="mmai:sS8_4155"/>
<dbReference type="GO" id="GO:0016787">
    <property type="term" value="F:hydrolase activity"/>
    <property type="evidence" value="ECO:0007669"/>
    <property type="project" value="UniProtKB-KW"/>
</dbReference>
<organism evidence="1 2">
    <name type="scientific">Methylocaldum marinum</name>
    <dbReference type="NCBI Taxonomy" id="1432792"/>
    <lineage>
        <taxon>Bacteria</taxon>
        <taxon>Pseudomonadati</taxon>
        <taxon>Pseudomonadota</taxon>
        <taxon>Gammaproteobacteria</taxon>
        <taxon>Methylococcales</taxon>
        <taxon>Methylococcaceae</taxon>
        <taxon>Methylocaldum</taxon>
    </lineage>
</organism>
<gene>
    <name evidence="1" type="ORF">sS8_4155</name>
</gene>
<evidence type="ECO:0000313" key="1">
    <source>
        <dbReference type="EMBL" id="BBA36085.1"/>
    </source>
</evidence>
<sequence>MRVVFFALLGLIVGCASDPSARQKLAAAIQTQCLAESKKFLESGAAKAYFTRCVDSRLSALGEDPIYDPGFEQRWPEFETPATGQIFEER</sequence>
<keyword evidence="1" id="KW-0378">Hydrolase</keyword>
<protein>
    <submittedName>
        <fullName evidence="1">Amidohydrolase 2</fullName>
    </submittedName>
</protein>
<dbReference type="AlphaFoldDB" id="A0A250KWT0"/>
<dbReference type="Proteomes" id="UP000266313">
    <property type="component" value="Chromosome"/>
</dbReference>
<reference evidence="1 2" key="1">
    <citation type="submission" date="2016-12" db="EMBL/GenBank/DDBJ databases">
        <title>Genome sequencing of Methylocaldum marinum.</title>
        <authorList>
            <person name="Takeuchi M."/>
            <person name="Kamagata Y."/>
            <person name="Hiraoka S."/>
            <person name="Oshima K."/>
            <person name="Hattori M."/>
            <person name="Iwasaki W."/>
        </authorList>
    </citation>
    <scope>NUCLEOTIDE SEQUENCE [LARGE SCALE GENOMIC DNA]</scope>
    <source>
        <strain evidence="1 2">S8</strain>
    </source>
</reference>
<evidence type="ECO:0000313" key="2">
    <source>
        <dbReference type="Proteomes" id="UP000266313"/>
    </source>
</evidence>
<dbReference type="EMBL" id="AP017928">
    <property type="protein sequence ID" value="BBA36085.1"/>
    <property type="molecule type" value="Genomic_DNA"/>
</dbReference>
<dbReference type="OrthoDB" id="9895685at2"/>
<name>A0A250KWT0_9GAMM</name>
<keyword evidence="2" id="KW-1185">Reference proteome</keyword>
<dbReference type="RefSeq" id="WP_119631323.1">
    <property type="nucleotide sequence ID" value="NZ_AP017928.1"/>
</dbReference>
<proteinExistence type="predicted"/>
<dbReference type="PROSITE" id="PS51257">
    <property type="entry name" value="PROKAR_LIPOPROTEIN"/>
    <property type="match status" value="1"/>
</dbReference>